<dbReference type="NCBIfam" id="NF005932">
    <property type="entry name" value="PRK07956.1"/>
    <property type="match status" value="1"/>
</dbReference>
<evidence type="ECO:0000259" key="16">
    <source>
        <dbReference type="PROSITE" id="PS50172"/>
    </source>
</evidence>
<feature type="binding site" evidence="15">
    <location>
        <position position="168"/>
    </location>
    <ligand>
        <name>NAD(+)</name>
        <dbReference type="ChEBI" id="CHEBI:57540"/>
    </ligand>
</feature>
<feature type="binding site" evidence="15">
    <location>
        <position position="309"/>
    </location>
    <ligand>
        <name>NAD(+)</name>
        <dbReference type="ChEBI" id="CHEBI:57540"/>
    </ligand>
</feature>
<dbReference type="SUPFAM" id="SSF50249">
    <property type="entry name" value="Nucleic acid-binding proteins"/>
    <property type="match status" value="1"/>
</dbReference>
<dbReference type="HAMAP" id="MF_01588">
    <property type="entry name" value="DNA_ligase_A"/>
    <property type="match status" value="1"/>
</dbReference>
<feature type="domain" description="BRCT" evidence="16">
    <location>
        <begin position="589"/>
        <end position="667"/>
    </location>
</feature>
<evidence type="ECO:0000256" key="11">
    <source>
        <dbReference type="ARBA" id="ARBA00023204"/>
    </source>
</evidence>
<dbReference type="InterPro" id="IPR004150">
    <property type="entry name" value="NAD_DNA_ligase_OB"/>
</dbReference>
<dbReference type="GO" id="GO:0005829">
    <property type="term" value="C:cytosol"/>
    <property type="evidence" value="ECO:0007669"/>
    <property type="project" value="TreeGrafter"/>
</dbReference>
<dbReference type="SMART" id="SM00532">
    <property type="entry name" value="LIGANc"/>
    <property type="match status" value="1"/>
</dbReference>
<evidence type="ECO:0000256" key="13">
    <source>
        <dbReference type="ARBA" id="ARBA00034005"/>
    </source>
</evidence>
<dbReference type="SMART" id="SM00292">
    <property type="entry name" value="BRCT"/>
    <property type="match status" value="1"/>
</dbReference>
<dbReference type="STRING" id="126156.SAMN05421670_3393"/>
<dbReference type="CDD" id="cd00114">
    <property type="entry name" value="LIGANc"/>
    <property type="match status" value="1"/>
</dbReference>
<keyword evidence="7 15" id="KW-0227">DNA damage</keyword>
<dbReference type="Gene3D" id="6.20.10.30">
    <property type="match status" value="1"/>
</dbReference>
<keyword evidence="18" id="KW-1185">Reference proteome</keyword>
<dbReference type="Pfam" id="PF03119">
    <property type="entry name" value="DNA_ligase_ZBD"/>
    <property type="match status" value="1"/>
</dbReference>
<dbReference type="Pfam" id="PF03120">
    <property type="entry name" value="OB_DNA_ligase"/>
    <property type="match status" value="1"/>
</dbReference>
<dbReference type="SUPFAM" id="SSF47781">
    <property type="entry name" value="RuvA domain 2-like"/>
    <property type="match status" value="1"/>
</dbReference>
<name>A0A1I6AK17_9BACI</name>
<dbReference type="Gene3D" id="2.40.50.140">
    <property type="entry name" value="Nucleic acid-binding proteins"/>
    <property type="match status" value="1"/>
</dbReference>
<dbReference type="RefSeq" id="WP_093538049.1">
    <property type="nucleotide sequence ID" value="NZ_CP183885.1"/>
</dbReference>
<feature type="binding site" evidence="15">
    <location>
        <position position="426"/>
    </location>
    <ligand>
        <name>Zn(2+)</name>
        <dbReference type="ChEBI" id="CHEBI:29105"/>
    </ligand>
</feature>
<feature type="binding site" evidence="15">
    <location>
        <position position="421"/>
    </location>
    <ligand>
        <name>Zn(2+)</name>
        <dbReference type="ChEBI" id="CHEBI:29105"/>
    </ligand>
</feature>
<dbReference type="NCBIfam" id="TIGR00575">
    <property type="entry name" value="dnlj"/>
    <property type="match status" value="1"/>
</dbReference>
<evidence type="ECO:0000256" key="15">
    <source>
        <dbReference type="HAMAP-Rule" id="MF_01588"/>
    </source>
</evidence>
<dbReference type="Gene3D" id="3.40.50.10190">
    <property type="entry name" value="BRCT domain"/>
    <property type="match status" value="1"/>
</dbReference>
<dbReference type="Gene3D" id="3.30.470.30">
    <property type="entry name" value="DNA ligase/mRNA capping enzyme"/>
    <property type="match status" value="1"/>
</dbReference>
<dbReference type="GO" id="GO:0003911">
    <property type="term" value="F:DNA ligase (NAD+) activity"/>
    <property type="evidence" value="ECO:0007669"/>
    <property type="project" value="UniProtKB-UniRule"/>
</dbReference>
<keyword evidence="5 15" id="KW-0235">DNA replication</keyword>
<evidence type="ECO:0000256" key="14">
    <source>
        <dbReference type="ARBA" id="ARBA00060881"/>
    </source>
</evidence>
<sequence length="667" mass="74154">MDQLEQRVQELHKLLNDYGHAYYVLDDPIVPDAVYDQYLHELIALEEQNPDLILPDSPTQRVGSIVSEGFKKVTHANPMLSLSNAFNEGDLRDFDKRIQGIIDETPTYICELKIDGLAISLLYEDGLLKRGATRGDGTIGEDITSNIKTIRSIPMRLKDSVTLEARGEAYMPKSSFAKLNEDRTAQAEVLFANPRNAAAGSLRQLDPKITASRNLSMFVYGMGGDGEDQNIDNHLDALGFMNTQGLPTNKETKKCTSIEEVLSFIEEWTEKRHDIPYEIDGIVIKVNDYAQQEELGFTAKSPRFAIAYKFPAEEVVTQIIDIDLTVGRTGVVTPTAILVPAQVAGSTVQRATLHNEDLIREKDIRIGDHVIIRKAGDIIPEVVSVITEERKGTEEPYKMPTHCPVCESELVRIEEEVALRCVNPQCPAQIQEGIYHFASRNAMNIDGLGEKVVEQLFREQLIKDISDLYKLTVDDLVKLERMGLKSATNLVEALEVSKANSMERVLFGLGIRHIGEKAAKILSANFHSFEALMKATREELIAIFEIGEKMADSLVTYFEQEEVQLLIERLKEAGLTLQYTGRIIDADVMENSPFAGKTVVLTGKLMQLSRTEAKEKIESLGGKVAGSVSKKTDLVIAGEEAGSKLEKATSLGIEVWDEQKLLDSIAE</sequence>
<dbReference type="AlphaFoldDB" id="A0A1I6AK17"/>
<dbReference type="InterPro" id="IPR018239">
    <property type="entry name" value="DNA_ligase_AS"/>
</dbReference>
<evidence type="ECO:0000313" key="18">
    <source>
        <dbReference type="Proteomes" id="UP000198734"/>
    </source>
</evidence>
<dbReference type="GO" id="GO:0003677">
    <property type="term" value="F:DNA binding"/>
    <property type="evidence" value="ECO:0007669"/>
    <property type="project" value="InterPro"/>
</dbReference>
<gene>
    <name evidence="15" type="primary">ligA</name>
    <name evidence="17" type="ORF">SAMN05421670_3393</name>
</gene>
<feature type="active site" description="N6-AMP-lysine intermediate" evidence="15">
    <location>
        <position position="113"/>
    </location>
</feature>
<dbReference type="SMART" id="SM00278">
    <property type="entry name" value="HhH1"/>
    <property type="match status" value="3"/>
</dbReference>
<dbReference type="PANTHER" id="PTHR23389:SF9">
    <property type="entry name" value="DNA LIGASE"/>
    <property type="match status" value="1"/>
</dbReference>
<proteinExistence type="inferred from homology"/>
<dbReference type="FunFam" id="1.10.150.20:FF:000006">
    <property type="entry name" value="DNA ligase"/>
    <property type="match status" value="1"/>
</dbReference>
<comment type="catalytic activity">
    <reaction evidence="13 15">
        <text>NAD(+) + (deoxyribonucleotide)n-3'-hydroxyl + 5'-phospho-(deoxyribonucleotide)m = (deoxyribonucleotide)n+m + AMP + beta-nicotinamide D-nucleotide.</text>
        <dbReference type="EC" id="6.5.1.2"/>
    </reaction>
</comment>
<feature type="binding site" evidence="15">
    <location>
        <position position="406"/>
    </location>
    <ligand>
        <name>Zn(2+)</name>
        <dbReference type="ChEBI" id="CHEBI:29105"/>
    </ligand>
</feature>
<dbReference type="InterPro" id="IPR012340">
    <property type="entry name" value="NA-bd_OB-fold"/>
</dbReference>
<dbReference type="EC" id="6.5.1.2" evidence="2 15"/>
<dbReference type="PROSITE" id="PS50172">
    <property type="entry name" value="BRCT"/>
    <property type="match status" value="1"/>
</dbReference>
<organism evidence="17 18">
    <name type="scientific">Psychrobacillus psychrotolerans</name>
    <dbReference type="NCBI Taxonomy" id="126156"/>
    <lineage>
        <taxon>Bacteria</taxon>
        <taxon>Bacillati</taxon>
        <taxon>Bacillota</taxon>
        <taxon>Bacilli</taxon>
        <taxon>Bacillales</taxon>
        <taxon>Bacillaceae</taxon>
        <taxon>Psychrobacillus</taxon>
    </lineage>
</organism>
<reference evidence="18" key="1">
    <citation type="submission" date="2016-10" db="EMBL/GenBank/DDBJ databases">
        <authorList>
            <person name="Varghese N."/>
            <person name="Submissions S."/>
        </authorList>
    </citation>
    <scope>NUCLEOTIDE SEQUENCE [LARGE SCALE GENOMIC DNA]</scope>
    <source>
        <strain evidence="18">DSM 11706</strain>
    </source>
</reference>
<evidence type="ECO:0000256" key="10">
    <source>
        <dbReference type="ARBA" id="ARBA00023027"/>
    </source>
</evidence>
<dbReference type="SUPFAM" id="SSF52113">
    <property type="entry name" value="BRCT domain"/>
    <property type="match status" value="1"/>
</dbReference>
<feature type="binding site" evidence="15">
    <location>
        <begin position="32"/>
        <end position="36"/>
    </location>
    <ligand>
        <name>NAD(+)</name>
        <dbReference type="ChEBI" id="CHEBI:57540"/>
    </ligand>
</feature>
<dbReference type="CDD" id="cd17748">
    <property type="entry name" value="BRCT_DNA_ligase_like"/>
    <property type="match status" value="1"/>
</dbReference>
<dbReference type="InterPro" id="IPR001679">
    <property type="entry name" value="DNA_ligase"/>
</dbReference>
<comment type="similarity">
    <text evidence="14 15">Belongs to the NAD-dependent DNA ligase family. LigA subfamily.</text>
</comment>
<evidence type="ECO:0000313" key="17">
    <source>
        <dbReference type="EMBL" id="SFQ68847.1"/>
    </source>
</evidence>
<dbReference type="Pfam" id="PF00533">
    <property type="entry name" value="BRCT"/>
    <property type="match status" value="1"/>
</dbReference>
<dbReference type="GO" id="GO:0006260">
    <property type="term" value="P:DNA replication"/>
    <property type="evidence" value="ECO:0007669"/>
    <property type="project" value="UniProtKB-KW"/>
</dbReference>
<keyword evidence="11 15" id="KW-0234">DNA repair</keyword>
<dbReference type="InterPro" id="IPR010994">
    <property type="entry name" value="RuvA_2-like"/>
</dbReference>
<dbReference type="Pfam" id="PF12826">
    <property type="entry name" value="HHH_2"/>
    <property type="match status" value="1"/>
</dbReference>
<feature type="binding site" evidence="15">
    <location>
        <position position="111"/>
    </location>
    <ligand>
        <name>NAD(+)</name>
        <dbReference type="ChEBI" id="CHEBI:57540"/>
    </ligand>
</feature>
<dbReference type="SUPFAM" id="SSF56091">
    <property type="entry name" value="DNA ligase/mRNA capping enzyme, catalytic domain"/>
    <property type="match status" value="1"/>
</dbReference>
<keyword evidence="8 15" id="KW-0862">Zinc</keyword>
<evidence type="ECO:0000256" key="12">
    <source>
        <dbReference type="ARBA" id="ARBA00023211"/>
    </source>
</evidence>
<dbReference type="Pfam" id="PF01653">
    <property type="entry name" value="DNA_ligase_aden"/>
    <property type="match status" value="1"/>
</dbReference>
<dbReference type="InterPro" id="IPR041663">
    <property type="entry name" value="DisA/LigA_HHH"/>
</dbReference>
<dbReference type="Proteomes" id="UP000198734">
    <property type="component" value="Unassembled WGS sequence"/>
</dbReference>
<feature type="binding site" evidence="15">
    <location>
        <begin position="81"/>
        <end position="82"/>
    </location>
    <ligand>
        <name>NAD(+)</name>
        <dbReference type="ChEBI" id="CHEBI:57540"/>
    </ligand>
</feature>
<evidence type="ECO:0000256" key="4">
    <source>
        <dbReference type="ARBA" id="ARBA00022598"/>
    </source>
</evidence>
<evidence type="ECO:0000256" key="2">
    <source>
        <dbReference type="ARBA" id="ARBA00012722"/>
    </source>
</evidence>
<dbReference type="OrthoDB" id="9759736at2"/>
<evidence type="ECO:0000256" key="3">
    <source>
        <dbReference type="ARBA" id="ARBA00013308"/>
    </source>
</evidence>
<dbReference type="InterPro" id="IPR013840">
    <property type="entry name" value="DNAligase_N"/>
</dbReference>
<dbReference type="Gene3D" id="1.10.150.20">
    <property type="entry name" value="5' to 3' exonuclease, C-terminal subdomain"/>
    <property type="match status" value="2"/>
</dbReference>
<dbReference type="InterPro" id="IPR001357">
    <property type="entry name" value="BRCT_dom"/>
</dbReference>
<dbReference type="Gene3D" id="1.10.287.610">
    <property type="entry name" value="Helix hairpin bin"/>
    <property type="match status" value="1"/>
</dbReference>
<feature type="binding site" evidence="15">
    <location>
        <position position="285"/>
    </location>
    <ligand>
        <name>NAD(+)</name>
        <dbReference type="ChEBI" id="CHEBI:57540"/>
    </ligand>
</feature>
<evidence type="ECO:0000256" key="7">
    <source>
        <dbReference type="ARBA" id="ARBA00022763"/>
    </source>
</evidence>
<accession>A0A1I6AK17</accession>
<dbReference type="InterPro" id="IPR013839">
    <property type="entry name" value="DNAligase_adenylation"/>
</dbReference>
<keyword evidence="9 15" id="KW-0460">Magnesium</keyword>
<evidence type="ECO:0000256" key="5">
    <source>
        <dbReference type="ARBA" id="ARBA00022705"/>
    </source>
</evidence>
<dbReference type="InterPro" id="IPR004149">
    <property type="entry name" value="Znf_DNAligase_C4"/>
</dbReference>
<feature type="binding site" evidence="15">
    <location>
        <position position="134"/>
    </location>
    <ligand>
        <name>NAD(+)</name>
        <dbReference type="ChEBI" id="CHEBI:57540"/>
    </ligand>
</feature>
<protein>
    <recommendedName>
        <fullName evidence="3 15">DNA ligase</fullName>
        <ecNumber evidence="2 15">6.5.1.2</ecNumber>
    </recommendedName>
    <alternativeName>
        <fullName evidence="15">Polydeoxyribonucleotide synthase [NAD(+)]</fullName>
    </alternativeName>
</protein>
<comment type="cofactor">
    <cofactor evidence="15">
        <name>Mg(2+)</name>
        <dbReference type="ChEBI" id="CHEBI:18420"/>
    </cofactor>
    <cofactor evidence="15">
        <name>Mn(2+)</name>
        <dbReference type="ChEBI" id="CHEBI:29035"/>
    </cofactor>
</comment>
<evidence type="ECO:0000256" key="8">
    <source>
        <dbReference type="ARBA" id="ARBA00022833"/>
    </source>
</evidence>
<dbReference type="EMBL" id="FOXU01000008">
    <property type="protein sequence ID" value="SFQ68847.1"/>
    <property type="molecule type" value="Genomic_DNA"/>
</dbReference>
<dbReference type="InterPro" id="IPR003583">
    <property type="entry name" value="Hlx-hairpin-Hlx_DNA-bd_motif"/>
</dbReference>
<dbReference type="PANTHER" id="PTHR23389">
    <property type="entry name" value="CHROMOSOME TRANSMISSION FIDELITY FACTOR 18"/>
    <property type="match status" value="1"/>
</dbReference>
<evidence type="ECO:0000256" key="9">
    <source>
        <dbReference type="ARBA" id="ARBA00022842"/>
    </source>
</evidence>
<dbReference type="FunFam" id="3.30.470.30:FF:000001">
    <property type="entry name" value="DNA ligase"/>
    <property type="match status" value="1"/>
</dbReference>
<dbReference type="GO" id="GO:0046872">
    <property type="term" value="F:metal ion binding"/>
    <property type="evidence" value="ECO:0007669"/>
    <property type="project" value="UniProtKB-KW"/>
</dbReference>
<dbReference type="PROSITE" id="PS01055">
    <property type="entry name" value="DNA_LIGASE_N1"/>
    <property type="match status" value="1"/>
</dbReference>
<dbReference type="Pfam" id="PF14520">
    <property type="entry name" value="HHH_5"/>
    <property type="match status" value="1"/>
</dbReference>
<dbReference type="InterPro" id="IPR036420">
    <property type="entry name" value="BRCT_dom_sf"/>
</dbReference>
<evidence type="ECO:0000256" key="6">
    <source>
        <dbReference type="ARBA" id="ARBA00022723"/>
    </source>
</evidence>
<evidence type="ECO:0000256" key="1">
    <source>
        <dbReference type="ARBA" id="ARBA00004067"/>
    </source>
</evidence>
<feature type="binding site" evidence="15">
    <location>
        <position position="403"/>
    </location>
    <ligand>
        <name>Zn(2+)</name>
        <dbReference type="ChEBI" id="CHEBI:29105"/>
    </ligand>
</feature>
<keyword evidence="12 15" id="KW-0464">Manganese</keyword>
<dbReference type="PIRSF" id="PIRSF001604">
    <property type="entry name" value="LigA"/>
    <property type="match status" value="1"/>
</dbReference>
<dbReference type="GO" id="GO:0006281">
    <property type="term" value="P:DNA repair"/>
    <property type="evidence" value="ECO:0007669"/>
    <property type="project" value="UniProtKB-KW"/>
</dbReference>
<keyword evidence="10 15" id="KW-0520">NAD</keyword>
<comment type="function">
    <text evidence="1 15">DNA ligase that catalyzes the formation of phosphodiester linkages between 5'-phosphoryl and 3'-hydroxyl groups in double-stranded DNA using NAD as a coenzyme and as the energy source for the reaction. It is essential for DNA replication and repair of damaged DNA.</text>
</comment>
<keyword evidence="4 15" id="KW-0436">Ligase</keyword>
<dbReference type="FunFam" id="2.40.50.140:FF:000012">
    <property type="entry name" value="DNA ligase"/>
    <property type="match status" value="1"/>
</dbReference>
<dbReference type="FunFam" id="1.10.150.20:FF:000007">
    <property type="entry name" value="DNA ligase"/>
    <property type="match status" value="1"/>
</dbReference>
<keyword evidence="6 15" id="KW-0479">Metal-binding</keyword>